<feature type="signal peptide" evidence="6">
    <location>
        <begin position="1"/>
        <end position="23"/>
    </location>
</feature>
<organism evidence="8 9">
    <name type="scientific">Hibiscus sabdariffa</name>
    <name type="common">roselle</name>
    <dbReference type="NCBI Taxonomy" id="183260"/>
    <lineage>
        <taxon>Eukaryota</taxon>
        <taxon>Viridiplantae</taxon>
        <taxon>Streptophyta</taxon>
        <taxon>Embryophyta</taxon>
        <taxon>Tracheophyta</taxon>
        <taxon>Spermatophyta</taxon>
        <taxon>Magnoliopsida</taxon>
        <taxon>eudicotyledons</taxon>
        <taxon>Gunneridae</taxon>
        <taxon>Pentapetalae</taxon>
        <taxon>rosids</taxon>
        <taxon>malvids</taxon>
        <taxon>Malvales</taxon>
        <taxon>Malvaceae</taxon>
        <taxon>Malvoideae</taxon>
        <taxon>Hibiscus</taxon>
    </lineage>
</organism>
<keyword evidence="4" id="KW-0735">Signal-anchor</keyword>
<comment type="similarity">
    <text evidence="2">Belongs to the glycosyltransferase 47 family.</text>
</comment>
<evidence type="ECO:0000256" key="5">
    <source>
        <dbReference type="ARBA" id="ARBA00023034"/>
    </source>
</evidence>
<keyword evidence="4" id="KW-0812">Transmembrane</keyword>
<protein>
    <recommendedName>
        <fullName evidence="7">Exostosin GT47 domain-containing protein</fullName>
    </recommendedName>
</protein>
<keyword evidence="9" id="KW-1185">Reference proteome</keyword>
<dbReference type="PANTHER" id="PTHR11062">
    <property type="entry name" value="EXOSTOSIN HEPARAN SULFATE GLYCOSYLTRANSFERASE -RELATED"/>
    <property type="match status" value="1"/>
</dbReference>
<comment type="caution">
    <text evidence="8">The sequence shown here is derived from an EMBL/GenBank/DDBJ whole genome shotgun (WGS) entry which is preliminary data.</text>
</comment>
<reference evidence="8 9" key="1">
    <citation type="journal article" date="2024" name="G3 (Bethesda)">
        <title>Genome assembly of Hibiscus sabdariffa L. provides insights into metabolisms of medicinal natural products.</title>
        <authorList>
            <person name="Kim T."/>
        </authorList>
    </citation>
    <scope>NUCLEOTIDE SEQUENCE [LARGE SCALE GENOMIC DNA]</scope>
    <source>
        <strain evidence="8">TK-2024</strain>
        <tissue evidence="8">Old leaves</tissue>
    </source>
</reference>
<accession>A0ABR2E9M0</accession>
<evidence type="ECO:0000256" key="2">
    <source>
        <dbReference type="ARBA" id="ARBA00010271"/>
    </source>
</evidence>
<dbReference type="InterPro" id="IPR040911">
    <property type="entry name" value="Exostosin_GT47"/>
</dbReference>
<proteinExistence type="inferred from homology"/>
<comment type="subcellular location">
    <subcellularLocation>
        <location evidence="1">Golgi apparatus membrane</location>
        <topology evidence="1">Single-pass type II membrane protein</topology>
    </subcellularLocation>
</comment>
<dbReference type="EMBL" id="JBBPBM010000017">
    <property type="protein sequence ID" value="KAK8556248.1"/>
    <property type="molecule type" value="Genomic_DNA"/>
</dbReference>
<keyword evidence="5" id="KW-0333">Golgi apparatus</keyword>
<evidence type="ECO:0000256" key="1">
    <source>
        <dbReference type="ARBA" id="ARBA00004323"/>
    </source>
</evidence>
<dbReference type="InterPro" id="IPR004263">
    <property type="entry name" value="Exostosin"/>
</dbReference>
<evidence type="ECO:0000313" key="8">
    <source>
        <dbReference type="EMBL" id="KAK8556248.1"/>
    </source>
</evidence>
<sequence>MSVELQKLLLVMVRCSIVWCVEASSLVWYEWWFVNGGASSWMVVMGAMTVCDPWIMGCRGFRFWLKPPGDSYTRRSIFDSILAGCIPVLFHPGTAYAQYIWHLPKNYTKYSVYIAVKDLSEWKINLNETLLRIPEDRISALREEVIKLIPRVVYASSRSRSDTVKDAFDLAVEGILERIEC</sequence>
<keyword evidence="6" id="KW-0732">Signal</keyword>
<dbReference type="Pfam" id="PF03016">
    <property type="entry name" value="Exostosin_GT47"/>
    <property type="match status" value="1"/>
</dbReference>
<dbReference type="PANTHER" id="PTHR11062:SF241">
    <property type="entry name" value="XYLOGLUCAN GALACTOSYLTRANSFERASE GT14-RELATED"/>
    <property type="match status" value="1"/>
</dbReference>
<evidence type="ECO:0000256" key="3">
    <source>
        <dbReference type="ARBA" id="ARBA00022676"/>
    </source>
</evidence>
<gene>
    <name evidence="8" type="ORF">V6N12_002658</name>
</gene>
<feature type="chain" id="PRO_5045797600" description="Exostosin GT47 domain-containing protein" evidence="6">
    <location>
        <begin position="24"/>
        <end position="181"/>
    </location>
</feature>
<evidence type="ECO:0000256" key="6">
    <source>
        <dbReference type="SAM" id="SignalP"/>
    </source>
</evidence>
<evidence type="ECO:0000256" key="4">
    <source>
        <dbReference type="ARBA" id="ARBA00022968"/>
    </source>
</evidence>
<name>A0ABR2E9M0_9ROSI</name>
<keyword evidence="3" id="KW-0808">Transferase</keyword>
<feature type="domain" description="Exostosin GT47" evidence="7">
    <location>
        <begin position="62"/>
        <end position="123"/>
    </location>
</feature>
<keyword evidence="3" id="KW-0328">Glycosyltransferase</keyword>
<evidence type="ECO:0000259" key="7">
    <source>
        <dbReference type="Pfam" id="PF03016"/>
    </source>
</evidence>
<dbReference type="Proteomes" id="UP001472677">
    <property type="component" value="Unassembled WGS sequence"/>
</dbReference>
<evidence type="ECO:0000313" key="9">
    <source>
        <dbReference type="Proteomes" id="UP001472677"/>
    </source>
</evidence>